<dbReference type="SMART" id="SM00388">
    <property type="entry name" value="HisKA"/>
    <property type="match status" value="1"/>
</dbReference>
<evidence type="ECO:0000256" key="9">
    <source>
        <dbReference type="ARBA" id="ARBA00023136"/>
    </source>
</evidence>
<organism evidence="12 13">
    <name type="scientific">Fusobacterium mortiferum</name>
    <dbReference type="NCBI Taxonomy" id="850"/>
    <lineage>
        <taxon>Bacteria</taxon>
        <taxon>Fusobacteriati</taxon>
        <taxon>Fusobacteriota</taxon>
        <taxon>Fusobacteriia</taxon>
        <taxon>Fusobacteriales</taxon>
        <taxon>Fusobacteriaceae</taxon>
        <taxon>Fusobacterium</taxon>
    </lineage>
</organism>
<evidence type="ECO:0000256" key="10">
    <source>
        <dbReference type="SAM" id="Phobius"/>
    </source>
</evidence>
<dbReference type="PANTHER" id="PTHR45528:SF12">
    <property type="entry name" value="SENSOR HISTIDINE KINASE ARSS"/>
    <property type="match status" value="1"/>
</dbReference>
<dbReference type="PANTHER" id="PTHR45528">
    <property type="entry name" value="SENSOR HISTIDINE KINASE CPXA"/>
    <property type="match status" value="1"/>
</dbReference>
<evidence type="ECO:0000256" key="8">
    <source>
        <dbReference type="ARBA" id="ARBA00022989"/>
    </source>
</evidence>
<protein>
    <recommendedName>
        <fullName evidence="3">histidine kinase</fullName>
        <ecNumber evidence="3">2.7.13.3</ecNumber>
    </recommendedName>
</protein>
<dbReference type="GO" id="GO:0016020">
    <property type="term" value="C:membrane"/>
    <property type="evidence" value="ECO:0007669"/>
    <property type="project" value="UniProtKB-SubCell"/>
</dbReference>
<comment type="caution">
    <text evidence="12">The sequence shown here is derived from an EMBL/GenBank/DDBJ whole genome shotgun (WGS) entry which is preliminary data.</text>
</comment>
<dbReference type="CDD" id="cd00082">
    <property type="entry name" value="HisKA"/>
    <property type="match status" value="1"/>
</dbReference>
<dbReference type="SMART" id="SM00387">
    <property type="entry name" value="HATPase_c"/>
    <property type="match status" value="1"/>
</dbReference>
<dbReference type="PRINTS" id="PR00344">
    <property type="entry name" value="BCTRLSENSOR"/>
</dbReference>
<keyword evidence="4" id="KW-0597">Phosphoprotein</keyword>
<dbReference type="CDD" id="cd00075">
    <property type="entry name" value="HATPase"/>
    <property type="match status" value="1"/>
</dbReference>
<dbReference type="Proteomes" id="UP000284676">
    <property type="component" value="Unassembled WGS sequence"/>
</dbReference>
<dbReference type="EC" id="2.7.13.3" evidence="3"/>
<evidence type="ECO:0000256" key="7">
    <source>
        <dbReference type="ARBA" id="ARBA00022777"/>
    </source>
</evidence>
<dbReference type="InterPro" id="IPR003594">
    <property type="entry name" value="HATPase_dom"/>
</dbReference>
<evidence type="ECO:0000256" key="5">
    <source>
        <dbReference type="ARBA" id="ARBA00022679"/>
    </source>
</evidence>
<sequence>MKKLSYELMKSYRNLIILFSISYMITMLFFSSYIKNAAYLDIEVINGFINYEMNGIEEKLKKGENFEEIFLEALEECPKIQGITVIFKNTGKYYSYDLKEEFINLLNETNIYEEIQSLGFYKYEFLNKKIEIDGKNTIEILIIKDMKEDRKIILSILEASFVLIFITIITSIVIAKRFYNKIIPPLENLRDITNKVNLENMNYKLESKNNFVEFNSIINSYNNMLKRLQSQTEAQINFVNSASHEMKTPIFIISGYINLIKRWGIENKDIVIEALNSIEEETKNMSSLISKLLFLAKDDYDEKENKNFNISEAITEIINDLKIIYPNQKINFSSKKSFINSDYHLIRQLFLNLIENAIKYGRDKEIYINIRENKNIIVDIIDNGEGISQENLKHIFDRFFRVDKARSREMKSHGLGLSIVKKIVETLNIDLDIRSELNKGTIVTLTLPLK</sequence>
<dbReference type="InterPro" id="IPR036890">
    <property type="entry name" value="HATPase_C_sf"/>
</dbReference>
<evidence type="ECO:0000259" key="11">
    <source>
        <dbReference type="PROSITE" id="PS50109"/>
    </source>
</evidence>
<dbReference type="InterPro" id="IPR050398">
    <property type="entry name" value="HssS/ArlS-like"/>
</dbReference>
<keyword evidence="9 10" id="KW-0472">Membrane</keyword>
<dbReference type="Gene3D" id="3.30.565.10">
    <property type="entry name" value="Histidine kinase-like ATPase, C-terminal domain"/>
    <property type="match status" value="1"/>
</dbReference>
<dbReference type="GO" id="GO:0000155">
    <property type="term" value="F:phosphorelay sensor kinase activity"/>
    <property type="evidence" value="ECO:0007669"/>
    <property type="project" value="InterPro"/>
</dbReference>
<name>A0A414PZ61_FUSMR</name>
<keyword evidence="7 12" id="KW-0418">Kinase</keyword>
<dbReference type="RefSeq" id="WP_117708167.1">
    <property type="nucleotide sequence ID" value="NZ_JADYUG010000006.1"/>
</dbReference>
<evidence type="ECO:0000256" key="3">
    <source>
        <dbReference type="ARBA" id="ARBA00012438"/>
    </source>
</evidence>
<evidence type="ECO:0000256" key="6">
    <source>
        <dbReference type="ARBA" id="ARBA00022692"/>
    </source>
</evidence>
<dbReference type="EMBL" id="QRHL01000003">
    <property type="protein sequence ID" value="RHF73853.1"/>
    <property type="molecule type" value="Genomic_DNA"/>
</dbReference>
<keyword evidence="8 10" id="KW-1133">Transmembrane helix</keyword>
<dbReference type="InterPro" id="IPR004358">
    <property type="entry name" value="Sig_transdc_His_kin-like_C"/>
</dbReference>
<evidence type="ECO:0000256" key="1">
    <source>
        <dbReference type="ARBA" id="ARBA00000085"/>
    </source>
</evidence>
<accession>A0A414PZ61</accession>
<feature type="transmembrane region" description="Helical" evidence="10">
    <location>
        <begin position="12"/>
        <end position="34"/>
    </location>
</feature>
<dbReference type="SUPFAM" id="SSF55874">
    <property type="entry name" value="ATPase domain of HSP90 chaperone/DNA topoisomerase II/histidine kinase"/>
    <property type="match status" value="1"/>
</dbReference>
<comment type="subcellular location">
    <subcellularLocation>
        <location evidence="2">Membrane</location>
        <topology evidence="2">Multi-pass membrane protein</topology>
    </subcellularLocation>
</comment>
<evidence type="ECO:0000313" key="12">
    <source>
        <dbReference type="EMBL" id="RHF73853.1"/>
    </source>
</evidence>
<dbReference type="AlphaFoldDB" id="A0A414PZ61"/>
<gene>
    <name evidence="12" type="ORF">DW663_03440</name>
</gene>
<evidence type="ECO:0000256" key="4">
    <source>
        <dbReference type="ARBA" id="ARBA00022553"/>
    </source>
</evidence>
<comment type="catalytic activity">
    <reaction evidence="1">
        <text>ATP + protein L-histidine = ADP + protein N-phospho-L-histidine.</text>
        <dbReference type="EC" id="2.7.13.3"/>
    </reaction>
</comment>
<dbReference type="Pfam" id="PF02518">
    <property type="entry name" value="HATPase_c"/>
    <property type="match status" value="1"/>
</dbReference>
<evidence type="ECO:0000313" key="13">
    <source>
        <dbReference type="Proteomes" id="UP000284676"/>
    </source>
</evidence>
<dbReference type="InterPro" id="IPR003661">
    <property type="entry name" value="HisK_dim/P_dom"/>
</dbReference>
<feature type="domain" description="Histidine kinase" evidence="11">
    <location>
        <begin position="241"/>
        <end position="450"/>
    </location>
</feature>
<feature type="transmembrane region" description="Helical" evidence="10">
    <location>
        <begin position="152"/>
        <end position="175"/>
    </location>
</feature>
<evidence type="ECO:0000256" key="2">
    <source>
        <dbReference type="ARBA" id="ARBA00004141"/>
    </source>
</evidence>
<keyword evidence="6 10" id="KW-0812">Transmembrane</keyword>
<dbReference type="InterPro" id="IPR005467">
    <property type="entry name" value="His_kinase_dom"/>
</dbReference>
<dbReference type="FunFam" id="3.30.565.10:FF:000006">
    <property type="entry name" value="Sensor histidine kinase WalK"/>
    <property type="match status" value="1"/>
</dbReference>
<dbReference type="InterPro" id="IPR036097">
    <property type="entry name" value="HisK_dim/P_sf"/>
</dbReference>
<dbReference type="Gene3D" id="1.10.287.130">
    <property type="match status" value="1"/>
</dbReference>
<dbReference type="Pfam" id="PF00512">
    <property type="entry name" value="HisKA"/>
    <property type="match status" value="1"/>
</dbReference>
<keyword evidence="5" id="KW-0808">Transferase</keyword>
<reference evidence="12 13" key="1">
    <citation type="submission" date="2018-08" db="EMBL/GenBank/DDBJ databases">
        <title>A genome reference for cultivated species of the human gut microbiota.</title>
        <authorList>
            <person name="Zou Y."/>
            <person name="Xue W."/>
            <person name="Luo G."/>
        </authorList>
    </citation>
    <scope>NUCLEOTIDE SEQUENCE [LARGE SCALE GENOMIC DNA]</scope>
    <source>
        <strain evidence="12 13">AM25-1</strain>
    </source>
</reference>
<dbReference type="PROSITE" id="PS50109">
    <property type="entry name" value="HIS_KIN"/>
    <property type="match status" value="1"/>
</dbReference>
<proteinExistence type="predicted"/>
<dbReference type="SUPFAM" id="SSF47384">
    <property type="entry name" value="Homodimeric domain of signal transducing histidine kinase"/>
    <property type="match status" value="1"/>
</dbReference>